<dbReference type="AlphaFoldDB" id="A0A1Y5PG35"/>
<sequence>MSVVEPNAIESAAIVLEALKRFAQDCREADHSFCTLPGACERTLAGEIDRADFDARARRYDLASLTFPPTSEPPSHTWSTAALFRVVVKTLFDEPAWSLFAHQRTVWLTSALARLGERGIPADAVVRTYFGPRIRRQIIFEVVGAHRAIARGKVRLLQIPRALRDWLELVPHRETSDELLYDCLTGSLSTQIESWIQHGALVHLIAWRRNAEMIQVAPEDRVVDGGFDATRWLVDRFTRTRLDDWHRASLDWELAYLSEPLATARTVGVSANVISERPVSESMVVRAISRRTREPAFNDEVFGGMTHVEIMENVIALVLRDERSAALELIGKAVEVAPGDLEFEQTLAFLQIPDHCSESEKRLLALRSRRGVRQGLVAASVAICAIRQGRATDAVAVLTELKASADTGRYWLWSPATLLDEEPVLSEASSLADWSAAVLTVIHR</sequence>
<dbReference type="EMBL" id="FLQS01000042">
    <property type="protein sequence ID" value="SBS77685.1"/>
    <property type="molecule type" value="Genomic_DNA"/>
</dbReference>
<gene>
    <name evidence="1" type="ORF">MHPYR_470019</name>
</gene>
<proteinExistence type="predicted"/>
<accession>A0A1Y5PG35</accession>
<organism evidence="1">
    <name type="scientific">uncultured Mycobacterium sp</name>
    <dbReference type="NCBI Taxonomy" id="171292"/>
    <lineage>
        <taxon>Bacteria</taxon>
        <taxon>Bacillati</taxon>
        <taxon>Actinomycetota</taxon>
        <taxon>Actinomycetes</taxon>
        <taxon>Mycobacteriales</taxon>
        <taxon>Mycobacteriaceae</taxon>
        <taxon>Mycobacterium</taxon>
        <taxon>environmental samples</taxon>
    </lineage>
</organism>
<reference evidence="1" key="1">
    <citation type="submission" date="2016-03" db="EMBL/GenBank/DDBJ databases">
        <authorList>
            <person name="Ploux O."/>
        </authorList>
    </citation>
    <scope>NUCLEOTIDE SEQUENCE</scope>
    <source>
        <strain evidence="1">UC10</strain>
    </source>
</reference>
<name>A0A1Y5PG35_9MYCO</name>
<evidence type="ECO:0000313" key="1">
    <source>
        <dbReference type="EMBL" id="SBS77685.1"/>
    </source>
</evidence>
<protein>
    <submittedName>
        <fullName evidence="1">Uncharacterized protein</fullName>
    </submittedName>
</protein>